<organism evidence="1 2">
    <name type="scientific">Vararia minispora EC-137</name>
    <dbReference type="NCBI Taxonomy" id="1314806"/>
    <lineage>
        <taxon>Eukaryota</taxon>
        <taxon>Fungi</taxon>
        <taxon>Dikarya</taxon>
        <taxon>Basidiomycota</taxon>
        <taxon>Agaricomycotina</taxon>
        <taxon>Agaricomycetes</taxon>
        <taxon>Russulales</taxon>
        <taxon>Lachnocladiaceae</taxon>
        <taxon>Vararia</taxon>
    </lineage>
</organism>
<gene>
    <name evidence="1" type="ORF">K488DRAFT_83675</name>
</gene>
<name>A0ACB8QSS6_9AGAM</name>
<sequence length="470" mass="51503">MTTSLRDRGDDDVWEDVKQDDEDDASETRSETQYESAQGASPRRRKPVQRKIFVAASPRRSNARLREQRRNVSGDVSDVLRDGGIESARYAAGVLKITLRMMKHPLALLLFLWIFAFIVELLSNTLRAALMPLCTIPGFALLCPATLTPAPSASGRASHRPPKQADFPSLMDMQGKTLDALLDETVDGTGLSLEVKKAEMATADLATLVRVSDLTSRERLAEMLVEFVDDARETARLLQRFSAQVSGAVDSVVAINDYALHTIEAATARSNSIVANIYVLIPFMPSNQDLENQRVTGAFASAMDVIADNIGRLQLEAAAVLARLDRLEARLSGIHALVAQEDSSLSVARDELLAQLWTKLGGNAKTLRGMDTHRALLGGVGHYRAVALARIVATIQTLNAHQEDMEVLRERVAAPALAGERIPVEAHVRSIGAGLRRLKERSERAEKRRQEITDAHMRNIPERALGAGDQ</sequence>
<dbReference type="Proteomes" id="UP000814128">
    <property type="component" value="Unassembled WGS sequence"/>
</dbReference>
<reference evidence="1" key="1">
    <citation type="submission" date="2021-02" db="EMBL/GenBank/DDBJ databases">
        <authorList>
            <consortium name="DOE Joint Genome Institute"/>
            <person name="Ahrendt S."/>
            <person name="Looney B.P."/>
            <person name="Miyauchi S."/>
            <person name="Morin E."/>
            <person name="Drula E."/>
            <person name="Courty P.E."/>
            <person name="Chicoki N."/>
            <person name="Fauchery L."/>
            <person name="Kohler A."/>
            <person name="Kuo A."/>
            <person name="Labutti K."/>
            <person name="Pangilinan J."/>
            <person name="Lipzen A."/>
            <person name="Riley R."/>
            <person name="Andreopoulos W."/>
            <person name="He G."/>
            <person name="Johnson J."/>
            <person name="Barry K.W."/>
            <person name="Grigoriev I.V."/>
            <person name="Nagy L."/>
            <person name="Hibbett D."/>
            <person name="Henrissat B."/>
            <person name="Matheny P.B."/>
            <person name="Labbe J."/>
            <person name="Martin F."/>
        </authorList>
    </citation>
    <scope>NUCLEOTIDE SEQUENCE</scope>
    <source>
        <strain evidence="1">EC-137</strain>
    </source>
</reference>
<protein>
    <submittedName>
        <fullName evidence="1">Uncharacterized protein</fullName>
    </submittedName>
</protein>
<evidence type="ECO:0000313" key="1">
    <source>
        <dbReference type="EMBL" id="KAI0034722.1"/>
    </source>
</evidence>
<accession>A0ACB8QSS6</accession>
<dbReference type="EMBL" id="MU273495">
    <property type="protein sequence ID" value="KAI0034722.1"/>
    <property type="molecule type" value="Genomic_DNA"/>
</dbReference>
<reference evidence="1" key="2">
    <citation type="journal article" date="2022" name="New Phytol.">
        <title>Evolutionary transition to the ectomycorrhizal habit in the genomes of a hyperdiverse lineage of mushroom-forming fungi.</title>
        <authorList>
            <person name="Looney B."/>
            <person name="Miyauchi S."/>
            <person name="Morin E."/>
            <person name="Drula E."/>
            <person name="Courty P.E."/>
            <person name="Kohler A."/>
            <person name="Kuo A."/>
            <person name="LaButti K."/>
            <person name="Pangilinan J."/>
            <person name="Lipzen A."/>
            <person name="Riley R."/>
            <person name="Andreopoulos W."/>
            <person name="He G."/>
            <person name="Johnson J."/>
            <person name="Nolan M."/>
            <person name="Tritt A."/>
            <person name="Barry K.W."/>
            <person name="Grigoriev I.V."/>
            <person name="Nagy L.G."/>
            <person name="Hibbett D."/>
            <person name="Henrissat B."/>
            <person name="Matheny P.B."/>
            <person name="Labbe J."/>
            <person name="Martin F.M."/>
        </authorList>
    </citation>
    <scope>NUCLEOTIDE SEQUENCE</scope>
    <source>
        <strain evidence="1">EC-137</strain>
    </source>
</reference>
<proteinExistence type="predicted"/>
<comment type="caution">
    <text evidence="1">The sequence shown here is derived from an EMBL/GenBank/DDBJ whole genome shotgun (WGS) entry which is preliminary data.</text>
</comment>
<keyword evidence="2" id="KW-1185">Reference proteome</keyword>
<evidence type="ECO:0000313" key="2">
    <source>
        <dbReference type="Proteomes" id="UP000814128"/>
    </source>
</evidence>